<proteinExistence type="predicted"/>
<dbReference type="AlphaFoldDB" id="A0A0A8ZF73"/>
<accession>A0A0A8ZF73</accession>
<dbReference type="EMBL" id="GBRH01261567">
    <property type="protein sequence ID" value="JAD36328.1"/>
    <property type="molecule type" value="Transcribed_RNA"/>
</dbReference>
<sequence length="56" mass="6627">MDVRRAHHHRGDRLRRARALVERRAARLGRRPRWDGLLRLRHVHLGLPAVSLLQVP</sequence>
<evidence type="ECO:0000313" key="1">
    <source>
        <dbReference type="EMBL" id="JAD36328.1"/>
    </source>
</evidence>
<protein>
    <submittedName>
        <fullName evidence="1">Uncharacterized protein</fullName>
    </submittedName>
</protein>
<organism evidence="1">
    <name type="scientific">Arundo donax</name>
    <name type="common">Giant reed</name>
    <name type="synonym">Donax arundinaceus</name>
    <dbReference type="NCBI Taxonomy" id="35708"/>
    <lineage>
        <taxon>Eukaryota</taxon>
        <taxon>Viridiplantae</taxon>
        <taxon>Streptophyta</taxon>
        <taxon>Embryophyta</taxon>
        <taxon>Tracheophyta</taxon>
        <taxon>Spermatophyta</taxon>
        <taxon>Magnoliopsida</taxon>
        <taxon>Liliopsida</taxon>
        <taxon>Poales</taxon>
        <taxon>Poaceae</taxon>
        <taxon>PACMAD clade</taxon>
        <taxon>Arundinoideae</taxon>
        <taxon>Arundineae</taxon>
        <taxon>Arundo</taxon>
    </lineage>
</organism>
<reference evidence="1" key="2">
    <citation type="journal article" date="2015" name="Data Brief">
        <title>Shoot transcriptome of the giant reed, Arundo donax.</title>
        <authorList>
            <person name="Barrero R.A."/>
            <person name="Guerrero F.D."/>
            <person name="Moolhuijzen P."/>
            <person name="Goolsby J.A."/>
            <person name="Tidwell J."/>
            <person name="Bellgard S.E."/>
            <person name="Bellgard M.I."/>
        </authorList>
    </citation>
    <scope>NUCLEOTIDE SEQUENCE</scope>
    <source>
        <tissue evidence="1">Shoot tissue taken approximately 20 cm above the soil surface</tissue>
    </source>
</reference>
<reference evidence="1" key="1">
    <citation type="submission" date="2014-09" db="EMBL/GenBank/DDBJ databases">
        <authorList>
            <person name="Magalhaes I.L.F."/>
            <person name="Oliveira U."/>
            <person name="Santos F.R."/>
            <person name="Vidigal T.H.D.A."/>
            <person name="Brescovit A.D."/>
            <person name="Santos A.J."/>
        </authorList>
    </citation>
    <scope>NUCLEOTIDE SEQUENCE</scope>
    <source>
        <tissue evidence="1">Shoot tissue taken approximately 20 cm above the soil surface</tissue>
    </source>
</reference>
<name>A0A0A8ZF73_ARUDO</name>